<evidence type="ECO:0000256" key="3">
    <source>
        <dbReference type="ARBA" id="ARBA00009595"/>
    </source>
</evidence>
<keyword evidence="8" id="KW-0520">NAD</keyword>
<comment type="cofactor">
    <cofactor evidence="1">
        <name>Mg(2+)</name>
        <dbReference type="ChEBI" id="CHEBI:18420"/>
    </cofactor>
</comment>
<dbReference type="GO" id="GO:0046872">
    <property type="term" value="F:metal ion binding"/>
    <property type="evidence" value="ECO:0007669"/>
    <property type="project" value="UniProtKB-KW"/>
</dbReference>
<feature type="domain" description="Nudix hydrolase" evidence="11">
    <location>
        <begin position="184"/>
        <end position="308"/>
    </location>
</feature>
<dbReference type="InterPro" id="IPR049734">
    <property type="entry name" value="NudC-like_C"/>
</dbReference>
<dbReference type="EMBL" id="VITR01000007">
    <property type="protein sequence ID" value="TWB41753.1"/>
    <property type="molecule type" value="Genomic_DNA"/>
</dbReference>
<evidence type="ECO:0000256" key="9">
    <source>
        <dbReference type="ARBA" id="ARBA00023679"/>
    </source>
</evidence>
<comment type="cofactor">
    <cofactor evidence="2">
        <name>Zn(2+)</name>
        <dbReference type="ChEBI" id="CHEBI:29105"/>
    </cofactor>
</comment>
<dbReference type="NCBIfam" id="NF001299">
    <property type="entry name" value="PRK00241.1"/>
    <property type="match status" value="1"/>
</dbReference>
<dbReference type="GO" id="GO:0019677">
    <property type="term" value="P:NAD+ catabolic process"/>
    <property type="evidence" value="ECO:0007669"/>
    <property type="project" value="TreeGrafter"/>
</dbReference>
<proteinExistence type="inferred from homology"/>
<dbReference type="GO" id="GO:0005829">
    <property type="term" value="C:cytosol"/>
    <property type="evidence" value="ECO:0007669"/>
    <property type="project" value="TreeGrafter"/>
</dbReference>
<dbReference type="PROSITE" id="PS00893">
    <property type="entry name" value="NUDIX_BOX"/>
    <property type="match status" value="1"/>
</dbReference>
<evidence type="ECO:0000256" key="2">
    <source>
        <dbReference type="ARBA" id="ARBA00001947"/>
    </source>
</evidence>
<comment type="caution">
    <text evidence="12">The sequence shown here is derived from an EMBL/GenBank/DDBJ whole genome shotgun (WGS) entry which is preliminary data.</text>
</comment>
<dbReference type="PROSITE" id="PS51462">
    <property type="entry name" value="NUDIX"/>
    <property type="match status" value="1"/>
</dbReference>
<dbReference type="GO" id="GO:0035529">
    <property type="term" value="F:NADH pyrophosphatase activity"/>
    <property type="evidence" value="ECO:0007669"/>
    <property type="project" value="TreeGrafter"/>
</dbReference>
<dbReference type="CDD" id="cd03429">
    <property type="entry name" value="NUDIX_NADH_pyrophosphatase_Nudt13"/>
    <property type="match status" value="1"/>
</dbReference>
<evidence type="ECO:0000256" key="5">
    <source>
        <dbReference type="ARBA" id="ARBA00022723"/>
    </source>
</evidence>
<evidence type="ECO:0000256" key="6">
    <source>
        <dbReference type="ARBA" id="ARBA00022801"/>
    </source>
</evidence>
<dbReference type="PANTHER" id="PTHR42904">
    <property type="entry name" value="NUDIX HYDROLASE, NUDC SUBFAMILY"/>
    <property type="match status" value="1"/>
</dbReference>
<keyword evidence="13" id="KW-1185">Reference proteome</keyword>
<evidence type="ECO:0000256" key="10">
    <source>
        <dbReference type="RuleBase" id="RU003476"/>
    </source>
</evidence>
<dbReference type="GO" id="GO:0006742">
    <property type="term" value="P:NADP+ catabolic process"/>
    <property type="evidence" value="ECO:0007669"/>
    <property type="project" value="TreeGrafter"/>
</dbReference>
<name>A0A560H632_9PROT</name>
<organism evidence="12 13">
    <name type="scientific">Nitrospirillum amazonense</name>
    <dbReference type="NCBI Taxonomy" id="28077"/>
    <lineage>
        <taxon>Bacteria</taxon>
        <taxon>Pseudomonadati</taxon>
        <taxon>Pseudomonadota</taxon>
        <taxon>Alphaproteobacteria</taxon>
        <taxon>Rhodospirillales</taxon>
        <taxon>Azospirillaceae</taxon>
        <taxon>Nitrospirillum</taxon>
    </lineage>
</organism>
<dbReference type="InterPro" id="IPR000086">
    <property type="entry name" value="NUDIX_hydrolase_dom"/>
</dbReference>
<evidence type="ECO:0000256" key="1">
    <source>
        <dbReference type="ARBA" id="ARBA00001946"/>
    </source>
</evidence>
<comment type="similarity">
    <text evidence="3">Belongs to the Nudix hydrolase family. NudC subfamily.</text>
</comment>
<gene>
    <name evidence="12" type="ORF">FBZ90_107125</name>
</gene>
<dbReference type="Gene3D" id="3.90.79.10">
    <property type="entry name" value="Nucleoside Triphosphate Pyrophosphohydrolase"/>
    <property type="match status" value="1"/>
</dbReference>
<dbReference type="InterPro" id="IPR050241">
    <property type="entry name" value="NAD-cap_RNA_hydrolase_NudC"/>
</dbReference>
<dbReference type="Pfam" id="PF09297">
    <property type="entry name" value="Zn_ribbon_NUD"/>
    <property type="match status" value="1"/>
</dbReference>
<evidence type="ECO:0000256" key="4">
    <source>
        <dbReference type="ARBA" id="ARBA00012381"/>
    </source>
</evidence>
<dbReference type="InterPro" id="IPR015797">
    <property type="entry name" value="NUDIX_hydrolase-like_dom_sf"/>
</dbReference>
<dbReference type="Gene3D" id="3.90.79.20">
    <property type="match status" value="1"/>
</dbReference>
<dbReference type="Proteomes" id="UP000315751">
    <property type="component" value="Unassembled WGS sequence"/>
</dbReference>
<dbReference type="InterPro" id="IPR015376">
    <property type="entry name" value="Znr_NADH_PPase"/>
</dbReference>
<dbReference type="InterPro" id="IPR020476">
    <property type="entry name" value="Nudix_hydrolase"/>
</dbReference>
<evidence type="ECO:0000256" key="7">
    <source>
        <dbReference type="ARBA" id="ARBA00022842"/>
    </source>
</evidence>
<dbReference type="PANTHER" id="PTHR42904:SF6">
    <property type="entry name" value="NAD-CAPPED RNA HYDROLASE NUDT12"/>
    <property type="match status" value="1"/>
</dbReference>
<evidence type="ECO:0000256" key="8">
    <source>
        <dbReference type="ARBA" id="ARBA00023027"/>
    </source>
</evidence>
<evidence type="ECO:0000259" key="11">
    <source>
        <dbReference type="PROSITE" id="PS51462"/>
    </source>
</evidence>
<dbReference type="Pfam" id="PF09296">
    <property type="entry name" value="NUDIX-like"/>
    <property type="match status" value="1"/>
</dbReference>
<evidence type="ECO:0000313" key="13">
    <source>
        <dbReference type="Proteomes" id="UP000315751"/>
    </source>
</evidence>
<dbReference type="SUPFAM" id="SSF55811">
    <property type="entry name" value="Nudix"/>
    <property type="match status" value="1"/>
</dbReference>
<keyword evidence="7" id="KW-0460">Magnesium</keyword>
<accession>A0A560H632</accession>
<protein>
    <recommendedName>
        <fullName evidence="4">NAD(+) diphosphatase</fullName>
        <ecNumber evidence="4">3.6.1.22</ecNumber>
    </recommendedName>
</protein>
<dbReference type="EC" id="3.6.1.22" evidence="4"/>
<sequence length="325" mass="35770">MIMTNRSQKNFYTGAGLDRATVARKQADWLAQRLAAPESRFLAVWRGQFLVASPPEGAPERGAPGGEAVRPAYLDPGSPWWREAATVAPAFLGVEGDIAHFAVDLSGLEQDHPELLGLGTPTELRTLAHQVDRPTASLLAYVRGLLGWHQRHRFCGVCGTVTEVIEGGHVRRCTNPDCQTLHFPRTDPAVIMLVHDGDRCVLGRQSRFGQGMYSTLAGFVEPGESLEEAVAREVMEEAGIQVTDVRYLSSQPWPFPSSLMLGFHARAVTTQLTVDLEELEDARWFTREEVHQASLRRGPSDGSLRLPGADSIARRLIEDWLEGAV</sequence>
<dbReference type="PRINTS" id="PR00502">
    <property type="entry name" value="NUDIXFAMILY"/>
</dbReference>
<dbReference type="InterPro" id="IPR015375">
    <property type="entry name" value="NADH_PPase-like_N"/>
</dbReference>
<dbReference type="Pfam" id="PF00293">
    <property type="entry name" value="NUDIX"/>
    <property type="match status" value="1"/>
</dbReference>
<evidence type="ECO:0000313" key="12">
    <source>
        <dbReference type="EMBL" id="TWB41753.1"/>
    </source>
</evidence>
<dbReference type="AlphaFoldDB" id="A0A560H632"/>
<dbReference type="InterPro" id="IPR020084">
    <property type="entry name" value="NUDIX_hydrolase_CS"/>
</dbReference>
<keyword evidence="6 10" id="KW-0378">Hydrolase</keyword>
<reference evidence="12 13" key="1">
    <citation type="submission" date="2019-06" db="EMBL/GenBank/DDBJ databases">
        <title>Genomic Encyclopedia of Type Strains, Phase IV (KMG-V): Genome sequencing to study the core and pangenomes of soil and plant-associated prokaryotes.</title>
        <authorList>
            <person name="Whitman W."/>
        </authorList>
    </citation>
    <scope>NUCLEOTIDE SEQUENCE [LARGE SCALE GENOMIC DNA]</scope>
    <source>
        <strain evidence="12 13">BR 11622</strain>
    </source>
</reference>
<keyword evidence="5" id="KW-0479">Metal-binding</keyword>
<comment type="catalytic activity">
    <reaction evidence="9">
        <text>a 5'-end NAD(+)-phospho-ribonucleoside in mRNA + H2O = a 5'-end phospho-adenosine-phospho-ribonucleoside in mRNA + beta-nicotinamide D-ribonucleotide + 2 H(+)</text>
        <dbReference type="Rhea" id="RHEA:60876"/>
        <dbReference type="Rhea" id="RHEA-COMP:15698"/>
        <dbReference type="Rhea" id="RHEA-COMP:15719"/>
        <dbReference type="ChEBI" id="CHEBI:14649"/>
        <dbReference type="ChEBI" id="CHEBI:15377"/>
        <dbReference type="ChEBI" id="CHEBI:15378"/>
        <dbReference type="ChEBI" id="CHEBI:144029"/>
        <dbReference type="ChEBI" id="CHEBI:144051"/>
    </reaction>
    <physiologicalReaction direction="left-to-right" evidence="9">
        <dbReference type="Rhea" id="RHEA:60877"/>
    </physiologicalReaction>
</comment>